<dbReference type="EMBL" id="BARW01017003">
    <property type="protein sequence ID" value="GAI97683.1"/>
    <property type="molecule type" value="Genomic_DNA"/>
</dbReference>
<gene>
    <name evidence="10" type="ORF">S12H4_29470</name>
</gene>
<evidence type="ECO:0000256" key="1">
    <source>
        <dbReference type="ARBA" id="ARBA00001633"/>
    </source>
</evidence>
<evidence type="ECO:0000256" key="6">
    <source>
        <dbReference type="ARBA" id="ARBA00022822"/>
    </source>
</evidence>
<evidence type="ECO:0000256" key="8">
    <source>
        <dbReference type="ARBA" id="ARBA00023239"/>
    </source>
</evidence>
<protein>
    <recommendedName>
        <fullName evidence="3">indole-3-glycerol-phosphate synthase</fullName>
        <ecNumber evidence="3">4.1.1.48</ecNumber>
    </recommendedName>
</protein>
<evidence type="ECO:0000256" key="3">
    <source>
        <dbReference type="ARBA" id="ARBA00012362"/>
    </source>
</evidence>
<dbReference type="GO" id="GO:0004640">
    <property type="term" value="F:phosphoribosylanthranilate isomerase activity"/>
    <property type="evidence" value="ECO:0007669"/>
    <property type="project" value="TreeGrafter"/>
</dbReference>
<keyword evidence="5" id="KW-0210">Decarboxylase</keyword>
<dbReference type="EC" id="4.1.1.48" evidence="3"/>
<dbReference type="Pfam" id="PF00218">
    <property type="entry name" value="IGPS"/>
    <property type="match status" value="1"/>
</dbReference>
<reference evidence="10" key="1">
    <citation type="journal article" date="2014" name="Front. Microbiol.">
        <title>High frequency of phylogenetically diverse reductive dehalogenase-homologous genes in deep subseafloor sedimentary metagenomes.</title>
        <authorList>
            <person name="Kawai M."/>
            <person name="Futagami T."/>
            <person name="Toyoda A."/>
            <person name="Takaki Y."/>
            <person name="Nishi S."/>
            <person name="Hori S."/>
            <person name="Arai W."/>
            <person name="Tsubouchi T."/>
            <person name="Morono Y."/>
            <person name="Uchiyama I."/>
            <person name="Ito T."/>
            <person name="Fujiyama A."/>
            <person name="Inagaki F."/>
            <person name="Takami H."/>
        </authorList>
    </citation>
    <scope>NUCLEOTIDE SEQUENCE</scope>
    <source>
        <strain evidence="10">Expedition CK06-06</strain>
    </source>
</reference>
<organism evidence="10">
    <name type="scientific">marine sediment metagenome</name>
    <dbReference type="NCBI Taxonomy" id="412755"/>
    <lineage>
        <taxon>unclassified sequences</taxon>
        <taxon>metagenomes</taxon>
        <taxon>ecological metagenomes</taxon>
    </lineage>
</organism>
<comment type="caution">
    <text evidence="10">The sequence shown here is derived from an EMBL/GenBank/DDBJ whole genome shotgun (WGS) entry which is preliminary data.</text>
</comment>
<proteinExistence type="predicted"/>
<dbReference type="CDD" id="cd00331">
    <property type="entry name" value="IGPS"/>
    <property type="match status" value="1"/>
</dbReference>
<comment type="catalytic activity">
    <reaction evidence="1">
        <text>1-(2-carboxyphenylamino)-1-deoxy-D-ribulose 5-phosphate + H(+) = (1S,2R)-1-C-(indol-3-yl)glycerol 3-phosphate + CO2 + H2O</text>
        <dbReference type="Rhea" id="RHEA:23476"/>
        <dbReference type="ChEBI" id="CHEBI:15377"/>
        <dbReference type="ChEBI" id="CHEBI:15378"/>
        <dbReference type="ChEBI" id="CHEBI:16526"/>
        <dbReference type="ChEBI" id="CHEBI:58613"/>
        <dbReference type="ChEBI" id="CHEBI:58866"/>
        <dbReference type="EC" id="4.1.1.48"/>
    </reaction>
</comment>
<dbReference type="Gene3D" id="3.20.20.70">
    <property type="entry name" value="Aldolase class I"/>
    <property type="match status" value="1"/>
</dbReference>
<evidence type="ECO:0000256" key="2">
    <source>
        <dbReference type="ARBA" id="ARBA00004696"/>
    </source>
</evidence>
<keyword evidence="6" id="KW-0822">Tryptophan biosynthesis</keyword>
<dbReference type="UniPathway" id="UPA00035">
    <property type="reaction ID" value="UER00043"/>
</dbReference>
<evidence type="ECO:0000256" key="5">
    <source>
        <dbReference type="ARBA" id="ARBA00022793"/>
    </source>
</evidence>
<evidence type="ECO:0000259" key="9">
    <source>
        <dbReference type="Pfam" id="PF00218"/>
    </source>
</evidence>
<evidence type="ECO:0000256" key="4">
    <source>
        <dbReference type="ARBA" id="ARBA00022605"/>
    </source>
</evidence>
<dbReference type="PANTHER" id="PTHR22854">
    <property type="entry name" value="TRYPTOPHAN BIOSYNTHESIS PROTEIN"/>
    <property type="match status" value="1"/>
</dbReference>
<name>X1SXK7_9ZZZZ</name>
<comment type="pathway">
    <text evidence="2">Amino-acid biosynthesis; L-tryptophan biosynthesis; L-tryptophan from chorismate: step 4/5.</text>
</comment>
<dbReference type="InterPro" id="IPR013798">
    <property type="entry name" value="Indole-3-glycerol_P_synth_dom"/>
</dbReference>
<dbReference type="InterPro" id="IPR045186">
    <property type="entry name" value="Indole-3-glycerol_P_synth"/>
</dbReference>
<evidence type="ECO:0000256" key="7">
    <source>
        <dbReference type="ARBA" id="ARBA00023141"/>
    </source>
</evidence>
<dbReference type="InterPro" id="IPR013785">
    <property type="entry name" value="Aldolase_TIM"/>
</dbReference>
<accession>X1SXK7</accession>
<dbReference type="SUPFAM" id="SSF51366">
    <property type="entry name" value="Ribulose-phoshate binding barrel"/>
    <property type="match status" value="1"/>
</dbReference>
<dbReference type="InterPro" id="IPR011060">
    <property type="entry name" value="RibuloseP-bd_barrel"/>
</dbReference>
<dbReference type="GO" id="GO:0004425">
    <property type="term" value="F:indole-3-glycerol-phosphate synthase activity"/>
    <property type="evidence" value="ECO:0007669"/>
    <property type="project" value="UniProtKB-EC"/>
</dbReference>
<sequence>MTDRKFFQGDISHLKEIKKSVSLPVLRKDFIIDEYQIYESIASGADAALLIADLISVEELRRFIDIGRQFNIDFLVEVHSEEDVKKAVDSACEIIGINNRDLHTFKVDVHTTTRLLKIIPEGKVIVSESGIKAKKDISYLRSLGVNAILVGEAFMRSADIGRKVRELIE</sequence>
<dbReference type="AlphaFoldDB" id="X1SXK7"/>
<dbReference type="PANTHER" id="PTHR22854:SF2">
    <property type="entry name" value="INDOLE-3-GLYCEROL-PHOSPHATE SYNTHASE"/>
    <property type="match status" value="1"/>
</dbReference>
<keyword evidence="4" id="KW-0028">Amino-acid biosynthesis</keyword>
<feature type="domain" description="Indole-3-glycerol phosphate synthase" evidence="9">
    <location>
        <begin position="1"/>
        <end position="167"/>
    </location>
</feature>
<evidence type="ECO:0000313" key="10">
    <source>
        <dbReference type="EMBL" id="GAI97683.1"/>
    </source>
</evidence>
<keyword evidence="8" id="KW-0456">Lyase</keyword>
<keyword evidence="7" id="KW-0057">Aromatic amino acid biosynthesis</keyword>
<dbReference type="GO" id="GO:0000162">
    <property type="term" value="P:L-tryptophan biosynthetic process"/>
    <property type="evidence" value="ECO:0007669"/>
    <property type="project" value="UniProtKB-UniPathway"/>
</dbReference>